<dbReference type="EMBL" id="JBHSRD010000003">
    <property type="protein sequence ID" value="MFC6006965.1"/>
    <property type="molecule type" value="Genomic_DNA"/>
</dbReference>
<protein>
    <submittedName>
        <fullName evidence="2">Uncharacterized protein</fullName>
    </submittedName>
</protein>
<keyword evidence="3" id="KW-1185">Reference proteome</keyword>
<organism evidence="2 3">
    <name type="scientific">Angustibacter luteus</name>
    <dbReference type="NCBI Taxonomy" id="658456"/>
    <lineage>
        <taxon>Bacteria</taxon>
        <taxon>Bacillati</taxon>
        <taxon>Actinomycetota</taxon>
        <taxon>Actinomycetes</taxon>
        <taxon>Kineosporiales</taxon>
        <taxon>Kineosporiaceae</taxon>
    </lineage>
</organism>
<evidence type="ECO:0000313" key="2">
    <source>
        <dbReference type="EMBL" id="MFC6006965.1"/>
    </source>
</evidence>
<keyword evidence="1" id="KW-0812">Transmembrane</keyword>
<dbReference type="RefSeq" id="WP_345718427.1">
    <property type="nucleotide sequence ID" value="NZ_BAABFP010000008.1"/>
</dbReference>
<dbReference type="Proteomes" id="UP001596189">
    <property type="component" value="Unassembled WGS sequence"/>
</dbReference>
<name>A0ABW1JCT8_9ACTN</name>
<gene>
    <name evidence="2" type="ORF">ACFQDO_07460</name>
</gene>
<comment type="caution">
    <text evidence="2">The sequence shown here is derived from an EMBL/GenBank/DDBJ whole genome shotgun (WGS) entry which is preliminary data.</text>
</comment>
<evidence type="ECO:0000313" key="3">
    <source>
        <dbReference type="Proteomes" id="UP001596189"/>
    </source>
</evidence>
<accession>A0ABW1JCT8</accession>
<sequence>MAQTAVEPAPPPVRRGRRFVIGAVVFVLVLLGAAIWPGPALYSHERITRADMLLRPATGFGLSEDTWSAIGLQQDDAVVATIIVTWTAPLRVGDDCPVRVVVGAPAGEWKLLNVLPVPGQQVVQRADDAVTFESDPGSQRVVHLSFATDGADQANVQDALDGGGHVLLQRRCPDHSSRLEKSSYDVTSELPGPTTG</sequence>
<reference evidence="3" key="1">
    <citation type="journal article" date="2019" name="Int. J. Syst. Evol. Microbiol.">
        <title>The Global Catalogue of Microorganisms (GCM) 10K type strain sequencing project: providing services to taxonomists for standard genome sequencing and annotation.</title>
        <authorList>
            <consortium name="The Broad Institute Genomics Platform"/>
            <consortium name="The Broad Institute Genome Sequencing Center for Infectious Disease"/>
            <person name="Wu L."/>
            <person name="Ma J."/>
        </authorList>
    </citation>
    <scope>NUCLEOTIDE SEQUENCE [LARGE SCALE GENOMIC DNA]</scope>
    <source>
        <strain evidence="3">KACC 14249</strain>
    </source>
</reference>
<evidence type="ECO:0000256" key="1">
    <source>
        <dbReference type="SAM" id="Phobius"/>
    </source>
</evidence>
<keyword evidence="1" id="KW-0472">Membrane</keyword>
<proteinExistence type="predicted"/>
<keyword evidence="1" id="KW-1133">Transmembrane helix</keyword>
<feature type="transmembrane region" description="Helical" evidence="1">
    <location>
        <begin position="20"/>
        <end position="42"/>
    </location>
</feature>